<evidence type="ECO:0000259" key="3">
    <source>
        <dbReference type="PROSITE" id="PS50157"/>
    </source>
</evidence>
<dbReference type="PROSITE" id="PS50157">
    <property type="entry name" value="ZINC_FINGER_C2H2_2"/>
    <property type="match status" value="1"/>
</dbReference>
<feature type="region of interest" description="Disordered" evidence="2">
    <location>
        <begin position="246"/>
        <end position="268"/>
    </location>
</feature>
<dbReference type="EMBL" id="MCFA01000041">
    <property type="protein sequence ID" value="ORY13511.1"/>
    <property type="molecule type" value="Genomic_DNA"/>
</dbReference>
<feature type="region of interest" description="Disordered" evidence="2">
    <location>
        <begin position="1"/>
        <end position="95"/>
    </location>
</feature>
<feature type="domain" description="C2H2-type" evidence="3">
    <location>
        <begin position="306"/>
        <end position="334"/>
    </location>
</feature>
<dbReference type="InterPro" id="IPR013087">
    <property type="entry name" value="Znf_C2H2_type"/>
</dbReference>
<dbReference type="Proteomes" id="UP000193144">
    <property type="component" value="Unassembled WGS sequence"/>
</dbReference>
<dbReference type="Gene3D" id="3.30.160.60">
    <property type="entry name" value="Classic Zinc Finger"/>
    <property type="match status" value="1"/>
</dbReference>
<keyword evidence="5" id="KW-1185">Reference proteome</keyword>
<organism evidence="4 5">
    <name type="scientific">Clohesyomyces aquaticus</name>
    <dbReference type="NCBI Taxonomy" id="1231657"/>
    <lineage>
        <taxon>Eukaryota</taxon>
        <taxon>Fungi</taxon>
        <taxon>Dikarya</taxon>
        <taxon>Ascomycota</taxon>
        <taxon>Pezizomycotina</taxon>
        <taxon>Dothideomycetes</taxon>
        <taxon>Pleosporomycetidae</taxon>
        <taxon>Pleosporales</taxon>
        <taxon>Lindgomycetaceae</taxon>
        <taxon>Clohesyomyces</taxon>
    </lineage>
</organism>
<feature type="compositionally biased region" description="Basic and acidic residues" evidence="2">
    <location>
        <begin position="357"/>
        <end position="371"/>
    </location>
</feature>
<evidence type="ECO:0000313" key="5">
    <source>
        <dbReference type="Proteomes" id="UP000193144"/>
    </source>
</evidence>
<keyword evidence="1" id="KW-0863">Zinc-finger</keyword>
<feature type="compositionally biased region" description="Polar residues" evidence="2">
    <location>
        <begin position="179"/>
        <end position="194"/>
    </location>
</feature>
<keyword evidence="1" id="KW-0862">Zinc</keyword>
<proteinExistence type="predicted"/>
<evidence type="ECO:0000256" key="1">
    <source>
        <dbReference type="PROSITE-ProRule" id="PRU00042"/>
    </source>
</evidence>
<name>A0A1Y1ZTF1_9PLEO</name>
<sequence length="383" mass="42652">MSAFHRDQPSSKDETAFTVSDADGHHNPFVWPSDTRRPGPGFESQPHEARQHVRVGHPQHQQESLYPPGPGHPSNSHTFPDQWPIYPSVDEEPWSTENLRGQNTRNQTFALGTSYESEPLGVTEATSSRPSIDNRSDYNNMTGSSCSGGNGMEPLSNSITALRNENGATGLSSLGGLVRTNNSNQGRRFGSNESSRQYTKAFHAEMDINFGFDRGPVQSGLENASAFVTQGRPYSSAKHDQTYLDAPNRSLSFDHPSPASEKVPTSPSFPDPMSCLVKGCDSQFSGPYRKGNRARHVRIKHGHRVFTCDYCQKDFHRGDARLKHIRRCHPGKVGDPIRRKGHTPTKQETSDDVPEEQWQHDTSDFPSHPDHMTADYDFSFFSG</sequence>
<dbReference type="InterPro" id="IPR036236">
    <property type="entry name" value="Znf_C2H2_sf"/>
</dbReference>
<feature type="region of interest" description="Disordered" evidence="2">
    <location>
        <begin position="330"/>
        <end position="371"/>
    </location>
</feature>
<feature type="compositionally biased region" description="Basic and acidic residues" evidence="2">
    <location>
        <begin position="1"/>
        <end position="15"/>
    </location>
</feature>
<accession>A0A1Y1ZTF1</accession>
<dbReference type="SUPFAM" id="SSF57667">
    <property type="entry name" value="beta-beta-alpha zinc fingers"/>
    <property type="match status" value="1"/>
</dbReference>
<dbReference type="STRING" id="1231657.A0A1Y1ZTF1"/>
<dbReference type="AlphaFoldDB" id="A0A1Y1ZTF1"/>
<comment type="caution">
    <text evidence="4">The sequence shown here is derived from an EMBL/GenBank/DDBJ whole genome shotgun (WGS) entry which is preliminary data.</text>
</comment>
<protein>
    <recommendedName>
        <fullName evidence="3">C2H2-type domain-containing protein</fullName>
    </recommendedName>
</protein>
<keyword evidence="1" id="KW-0479">Metal-binding</keyword>
<feature type="region of interest" description="Disordered" evidence="2">
    <location>
        <begin position="118"/>
        <end position="157"/>
    </location>
</feature>
<reference evidence="4 5" key="1">
    <citation type="submission" date="2016-07" db="EMBL/GenBank/DDBJ databases">
        <title>Pervasive Adenine N6-methylation of Active Genes in Fungi.</title>
        <authorList>
            <consortium name="DOE Joint Genome Institute"/>
            <person name="Mondo S.J."/>
            <person name="Dannebaum R.O."/>
            <person name="Kuo R.C."/>
            <person name="Labutti K."/>
            <person name="Haridas S."/>
            <person name="Kuo A."/>
            <person name="Salamov A."/>
            <person name="Ahrendt S.R."/>
            <person name="Lipzen A."/>
            <person name="Sullivan W."/>
            <person name="Andreopoulos W.B."/>
            <person name="Clum A."/>
            <person name="Lindquist E."/>
            <person name="Daum C."/>
            <person name="Ramamoorthy G.K."/>
            <person name="Gryganskyi A."/>
            <person name="Culley D."/>
            <person name="Magnuson J.K."/>
            <person name="James T.Y."/>
            <person name="O'Malley M.A."/>
            <person name="Stajich J.E."/>
            <person name="Spatafora J.W."/>
            <person name="Visel A."/>
            <person name="Grigoriev I.V."/>
        </authorList>
    </citation>
    <scope>NUCLEOTIDE SEQUENCE [LARGE SCALE GENOMIC DNA]</scope>
    <source>
        <strain evidence="4 5">CBS 115471</strain>
    </source>
</reference>
<dbReference type="PROSITE" id="PS00028">
    <property type="entry name" value="ZINC_FINGER_C2H2_1"/>
    <property type="match status" value="1"/>
</dbReference>
<gene>
    <name evidence="4" type="ORF">BCR34DRAFT_599859</name>
</gene>
<dbReference type="OrthoDB" id="3800855at2759"/>
<feature type="compositionally biased region" description="Polar residues" evidence="2">
    <location>
        <begin position="124"/>
        <end position="145"/>
    </location>
</feature>
<feature type="region of interest" description="Disordered" evidence="2">
    <location>
        <begin position="170"/>
        <end position="194"/>
    </location>
</feature>
<evidence type="ECO:0000313" key="4">
    <source>
        <dbReference type="EMBL" id="ORY13511.1"/>
    </source>
</evidence>
<evidence type="ECO:0000256" key="2">
    <source>
        <dbReference type="SAM" id="MobiDB-lite"/>
    </source>
</evidence>
<dbReference type="GO" id="GO:0008270">
    <property type="term" value="F:zinc ion binding"/>
    <property type="evidence" value="ECO:0007669"/>
    <property type="project" value="UniProtKB-KW"/>
</dbReference>